<comment type="caution">
    <text evidence="1">The sequence shown here is derived from an EMBL/GenBank/DDBJ whole genome shotgun (WGS) entry which is preliminary data.</text>
</comment>
<reference evidence="1 2" key="1">
    <citation type="submission" date="2015-02" db="EMBL/GenBank/DDBJ databases">
        <title>Nostoc linckia genome annotation.</title>
        <authorList>
            <person name="Zhou Z."/>
        </authorList>
    </citation>
    <scope>NUCLEOTIDE SEQUENCE [LARGE SCALE GENOMIC DNA]</scope>
    <source>
        <strain evidence="2">z8</strain>
    </source>
</reference>
<protein>
    <submittedName>
        <fullName evidence="1">Uncharacterized protein</fullName>
    </submittedName>
</protein>
<dbReference type="RefSeq" id="WP_099065878.1">
    <property type="nucleotide sequence ID" value="NZ_LAHD01000002.1"/>
</dbReference>
<organism evidence="1 2">
    <name type="scientific">Nostoc linckia z8</name>
    <dbReference type="NCBI Taxonomy" id="1628746"/>
    <lineage>
        <taxon>Bacteria</taxon>
        <taxon>Bacillati</taxon>
        <taxon>Cyanobacteriota</taxon>
        <taxon>Cyanophyceae</taxon>
        <taxon>Nostocales</taxon>
        <taxon>Nostocaceae</taxon>
        <taxon>Nostoc</taxon>
    </lineage>
</organism>
<name>A0A9Q6ENG4_NOSLI</name>
<dbReference type="AlphaFoldDB" id="A0A9Q6ENG4"/>
<evidence type="ECO:0000313" key="1">
    <source>
        <dbReference type="EMBL" id="PHK07255.1"/>
    </source>
</evidence>
<dbReference type="Proteomes" id="UP000222310">
    <property type="component" value="Unassembled WGS sequence"/>
</dbReference>
<dbReference type="GeneID" id="57092066"/>
<evidence type="ECO:0000313" key="2">
    <source>
        <dbReference type="Proteomes" id="UP000222310"/>
    </source>
</evidence>
<sequence>MTAYFHTLAAYGLPGAVGHCPVDHRYTAMLDIGDLVFFMTSKQYGVLVDLEDGFRGYCIQTLAGERRCYRRQFRLADLSEIDYSKRAERRFLEVHSLNAKARVARSSALLTC</sequence>
<gene>
    <name evidence="1" type="ORF">VF08_01255</name>
</gene>
<accession>A0A9Q6ENG4</accession>
<dbReference type="EMBL" id="LAHD01000002">
    <property type="protein sequence ID" value="PHK07255.1"/>
    <property type="molecule type" value="Genomic_DNA"/>
</dbReference>
<proteinExistence type="predicted"/>